<comment type="caution">
    <text evidence="1">The sequence shown here is derived from an EMBL/GenBank/DDBJ whole genome shotgun (WGS) entry which is preliminary data.</text>
</comment>
<protein>
    <submittedName>
        <fullName evidence="1">Uncharacterized protein</fullName>
    </submittedName>
</protein>
<evidence type="ECO:0000313" key="2">
    <source>
        <dbReference type="Proteomes" id="UP000273898"/>
    </source>
</evidence>
<name>A0A497XZJ6_9SPHI</name>
<dbReference type="AlphaFoldDB" id="A0A497XZJ6"/>
<accession>A0A497XZJ6</accession>
<sequence length="53" mass="6263">MSIYFQYPAIAEYPKLIYPLQTETEEPIIVTDEDSLNKEQILELKDYLALKQL</sequence>
<gene>
    <name evidence="1" type="ORF">BCL90_3212</name>
</gene>
<evidence type="ECO:0000313" key="1">
    <source>
        <dbReference type="EMBL" id="RLJ74869.1"/>
    </source>
</evidence>
<dbReference type="Proteomes" id="UP000273898">
    <property type="component" value="Unassembled WGS sequence"/>
</dbReference>
<dbReference type="EMBL" id="RCCK01000012">
    <property type="protein sequence ID" value="RLJ74869.1"/>
    <property type="molecule type" value="Genomic_DNA"/>
</dbReference>
<dbReference type="RefSeq" id="WP_166792212.1">
    <property type="nucleotide sequence ID" value="NZ_RCCK01000012.1"/>
</dbReference>
<organism evidence="1 2">
    <name type="scientific">Pedobacter alluvionis</name>
    <dbReference type="NCBI Taxonomy" id="475253"/>
    <lineage>
        <taxon>Bacteria</taxon>
        <taxon>Pseudomonadati</taxon>
        <taxon>Bacteroidota</taxon>
        <taxon>Sphingobacteriia</taxon>
        <taxon>Sphingobacteriales</taxon>
        <taxon>Sphingobacteriaceae</taxon>
        <taxon>Pedobacter</taxon>
    </lineage>
</organism>
<proteinExistence type="predicted"/>
<reference evidence="1 2" key="1">
    <citation type="submission" date="2018-10" db="EMBL/GenBank/DDBJ databases">
        <title>Genomic Encyclopedia of Archaeal and Bacterial Type Strains, Phase II (KMG-II): from individual species to whole genera.</title>
        <authorList>
            <person name="Goeker M."/>
        </authorList>
    </citation>
    <scope>NUCLEOTIDE SEQUENCE [LARGE SCALE GENOMIC DNA]</scope>
    <source>
        <strain evidence="1 2">DSM 19624</strain>
    </source>
</reference>